<accession>W6HVS9</accession>
<dbReference type="HOGENOM" id="CLU_2893994_0_0_11"/>
<name>W6HVS9_9PSEU</name>
<dbReference type="KEGG" id="aoi:AORI_P044"/>
<feature type="region of interest" description="Disordered" evidence="1">
    <location>
        <begin position="1"/>
        <end position="27"/>
    </location>
</feature>
<organism evidence="2 3">
    <name type="scientific">Amycolatopsis keratiniphila</name>
    <dbReference type="NCBI Taxonomy" id="129921"/>
    <lineage>
        <taxon>Bacteria</taxon>
        <taxon>Bacillati</taxon>
        <taxon>Actinomycetota</taxon>
        <taxon>Actinomycetes</taxon>
        <taxon>Pseudonocardiales</taxon>
        <taxon>Pseudonocardiaceae</taxon>
        <taxon>Amycolatopsis</taxon>
        <taxon>Amycolatopsis japonica group</taxon>
    </lineage>
</organism>
<evidence type="ECO:0000256" key="1">
    <source>
        <dbReference type="SAM" id="MobiDB-lite"/>
    </source>
</evidence>
<proteinExistence type="predicted"/>
<gene>
    <name evidence="2" type="ORF">AORI_P044</name>
</gene>
<geneLocation type="plasmid" evidence="2 3">
    <name>pXL100</name>
</geneLocation>
<keyword evidence="2" id="KW-0614">Plasmid</keyword>
<keyword evidence="3" id="KW-1185">Reference proteome</keyword>
<evidence type="ECO:0000313" key="2">
    <source>
        <dbReference type="EMBL" id="AHJ58559.1"/>
    </source>
</evidence>
<dbReference type="EMBL" id="CP003411">
    <property type="protein sequence ID" value="AHJ58559.1"/>
    <property type="molecule type" value="Genomic_DNA"/>
</dbReference>
<evidence type="ECO:0000313" key="3">
    <source>
        <dbReference type="Proteomes" id="UP000013968"/>
    </source>
</evidence>
<reference evidence="2 3" key="1">
    <citation type="journal article" date="2014" name="BMC Genomics">
        <title>Complete genome sequence and comparative genomic analyses of the vancomycin-producing Amycolatopsis orientalis.</title>
        <authorList>
            <person name="Xu L."/>
            <person name="Huang H."/>
            <person name="Wei W."/>
            <person name="Zhong Y."/>
            <person name="Tang B."/>
            <person name="Yuan H."/>
            <person name="Zhu L."/>
            <person name="Huang W."/>
            <person name="Ge M."/>
            <person name="Yang S."/>
            <person name="Zheng H."/>
            <person name="Jiang W."/>
            <person name="Chen D."/>
            <person name="Zhao G.P."/>
            <person name="Zhao W."/>
        </authorList>
    </citation>
    <scope>NUCLEOTIDE SEQUENCE [LARGE SCALE GENOMIC DNA]</scope>
    <source>
        <strain evidence="2 3">HCCB10007</strain>
        <plasmid evidence="2 3">pXL100</plasmid>
    </source>
</reference>
<dbReference type="Proteomes" id="UP000013968">
    <property type="component" value="Plasmid pXL100"/>
</dbReference>
<sequence length="62" mass="7109">MEEDQMAKNNKPLKGVGKIAEKDDIAPEGEVITEQHIRDYRASVEETHRRMGLPTDNLWSDD</sequence>
<dbReference type="RefSeq" id="WP_024264337.1">
    <property type="nucleotide sequence ID" value="NC_023497.1"/>
</dbReference>
<dbReference type="AlphaFoldDB" id="W6HVS9"/>
<protein>
    <submittedName>
        <fullName evidence="2">Uncharacterized protein</fullName>
    </submittedName>
</protein>